<dbReference type="GO" id="GO:0016301">
    <property type="term" value="F:kinase activity"/>
    <property type="evidence" value="ECO:0007669"/>
    <property type="project" value="UniProtKB-KW"/>
</dbReference>
<keyword evidence="5" id="KW-1185">Reference proteome</keyword>
<dbReference type="InterPro" id="IPR016898">
    <property type="entry name" value="Polyphosphate_phosphotransfera"/>
</dbReference>
<evidence type="ECO:0000256" key="2">
    <source>
        <dbReference type="ARBA" id="ARBA00022777"/>
    </source>
</evidence>
<keyword evidence="2 4" id="KW-0418">Kinase</keyword>
<dbReference type="InterPro" id="IPR022300">
    <property type="entry name" value="PPK2-rel_1"/>
</dbReference>
<comment type="caution">
    <text evidence="4">The sequence shown here is derived from an EMBL/GenBank/DDBJ whole genome shotgun (WGS) entry which is preliminary data.</text>
</comment>
<organism evidence="4 5">
    <name type="scientific">Dolichospermum planctonicum CS-1226</name>
    <dbReference type="NCBI Taxonomy" id="3021751"/>
    <lineage>
        <taxon>Bacteria</taxon>
        <taxon>Bacillati</taxon>
        <taxon>Cyanobacteriota</taxon>
        <taxon>Cyanophyceae</taxon>
        <taxon>Nostocales</taxon>
        <taxon>Aphanizomenonaceae</taxon>
        <taxon>Dolichospermum</taxon>
        <taxon>Dolichospermum planctonicum</taxon>
    </lineage>
</organism>
<dbReference type="PANTHER" id="PTHR34383:SF3">
    <property type="entry name" value="POLYPHOSPHATE:AMP PHOSPHOTRANSFERASE"/>
    <property type="match status" value="1"/>
</dbReference>
<feature type="domain" description="Polyphosphate kinase-2-related" evidence="3">
    <location>
        <begin position="34"/>
        <end position="263"/>
    </location>
</feature>
<evidence type="ECO:0000313" key="5">
    <source>
        <dbReference type="Proteomes" id="UP001211249"/>
    </source>
</evidence>
<keyword evidence="1" id="KW-0808">Transferase</keyword>
<name>A0ABT5AE67_9CYAN</name>
<reference evidence="4 5" key="1">
    <citation type="submission" date="2023-01" db="EMBL/GenBank/DDBJ databases">
        <title>Genomes from the Australian National Cyanobacteria Reference Collection.</title>
        <authorList>
            <person name="Willis A."/>
            <person name="Lee E.M.F."/>
        </authorList>
    </citation>
    <scope>NUCLEOTIDE SEQUENCE [LARGE SCALE GENOMIC DNA]</scope>
    <source>
        <strain evidence="4 5">CS-1226</strain>
    </source>
</reference>
<dbReference type="Proteomes" id="UP001211249">
    <property type="component" value="Unassembled WGS sequence"/>
</dbReference>
<dbReference type="PIRSF" id="PIRSF028756">
    <property type="entry name" value="PPK2_prd"/>
    <property type="match status" value="1"/>
</dbReference>
<proteinExistence type="predicted"/>
<dbReference type="InterPro" id="IPR027417">
    <property type="entry name" value="P-loop_NTPase"/>
</dbReference>
<evidence type="ECO:0000313" key="4">
    <source>
        <dbReference type="EMBL" id="MDB9535057.1"/>
    </source>
</evidence>
<dbReference type="EMBL" id="JAQMUC010000024">
    <property type="protein sequence ID" value="MDB9535057.1"/>
    <property type="molecule type" value="Genomic_DNA"/>
</dbReference>
<evidence type="ECO:0000256" key="1">
    <source>
        <dbReference type="ARBA" id="ARBA00022679"/>
    </source>
</evidence>
<accession>A0ABT5AE67</accession>
<dbReference type="Pfam" id="PF03976">
    <property type="entry name" value="PPK2"/>
    <property type="match status" value="1"/>
</dbReference>
<dbReference type="NCBIfam" id="TIGR03709">
    <property type="entry name" value="PPK2_rel_1"/>
    <property type="match status" value="1"/>
</dbReference>
<gene>
    <name evidence="4" type="ORF">PN451_04210</name>
</gene>
<evidence type="ECO:0000259" key="3">
    <source>
        <dbReference type="Pfam" id="PF03976"/>
    </source>
</evidence>
<sequence length="289" mass="34144">MNHDPYIVKPGSQISLVKDYNPGYKCEFHQKGDAVRKLKAGILQLAKYQDILYAQNNYSLLIIFQAMDAAGKDSTIKHVMSGVNPQGCQVFSFKAPSEEELDHDYLWRSMRALPERGRIGIFNRSYYEELLIVRVHPELLRKQQLPIFPKGDQIWKQRFEEINNFEKYLVNNGVIVLKFFLNVSKSVQRKRFLERIDSPEKNWKFSASDLQERRFWDDYMNAYEEVFNHTSTEFAPWYIIPADRKWFTRLIVADIICQKLQELNLQYPKISEEYKRKLSAAKKALEAEN</sequence>
<dbReference type="RefSeq" id="WP_271795064.1">
    <property type="nucleotide sequence ID" value="NZ_JAQMUC010000024.1"/>
</dbReference>
<dbReference type="PANTHER" id="PTHR34383">
    <property type="entry name" value="POLYPHOSPHATE:AMP PHOSPHOTRANSFERASE-RELATED"/>
    <property type="match status" value="1"/>
</dbReference>
<dbReference type="InterPro" id="IPR022488">
    <property type="entry name" value="PPK2-related"/>
</dbReference>
<dbReference type="Gene3D" id="3.40.50.300">
    <property type="entry name" value="P-loop containing nucleotide triphosphate hydrolases"/>
    <property type="match status" value="1"/>
</dbReference>
<dbReference type="SUPFAM" id="SSF52540">
    <property type="entry name" value="P-loop containing nucleoside triphosphate hydrolases"/>
    <property type="match status" value="1"/>
</dbReference>
<protein>
    <submittedName>
        <fullName evidence="4">Polyphosphate kinase 2 family protein</fullName>
    </submittedName>
</protein>